<dbReference type="AlphaFoldDB" id="A0AAW0EC49"/>
<dbReference type="EMBL" id="JAYKXP010000001">
    <property type="protein sequence ID" value="KAK7062698.1"/>
    <property type="molecule type" value="Genomic_DNA"/>
</dbReference>
<dbReference type="InterPro" id="IPR052356">
    <property type="entry name" value="Thiol_S-MT"/>
</dbReference>
<dbReference type="CDD" id="cd02440">
    <property type="entry name" value="AdoMet_MTases"/>
    <property type="match status" value="1"/>
</dbReference>
<comment type="caution">
    <text evidence="1">The sequence shown here is derived from an EMBL/GenBank/DDBJ whole genome shotgun (WGS) entry which is preliminary data.</text>
</comment>
<keyword evidence="2" id="KW-1185">Reference proteome</keyword>
<sequence length="267" mass="30490">MQLTAAFCIIPEMARAVRLAFLPTLRDIWQDPTLFFKISRIFMAYVWTGFADGTDENGRPVKEALITQNAYGVVLDLGAGHGHTVNYLDRNKVKTYVALEPNARMHPLIRQKANEAGYTEADGSFILLSCYAEDTTSILKLMDRGPHPVDTIISVLTICTIPDPEITVQKLVRDVLRPGGQILFYEHVLSPRRDVAWWQRFWAPVWGVLLDGCRLDRPSHLWVEQMEDIADNGEKISVWKEGKSWGKPGEPEENLWWHQAGRYVKKE</sequence>
<dbReference type="PANTHER" id="PTHR45036">
    <property type="entry name" value="METHYLTRANSFERASE LIKE 7B"/>
    <property type="match status" value="1"/>
</dbReference>
<name>A0AAW0EC49_9AGAR</name>
<evidence type="ECO:0008006" key="3">
    <source>
        <dbReference type="Google" id="ProtNLM"/>
    </source>
</evidence>
<reference evidence="1 2" key="1">
    <citation type="submission" date="2024-01" db="EMBL/GenBank/DDBJ databases">
        <title>A draft genome for a cacao thread blight-causing isolate of Paramarasmius palmivorus.</title>
        <authorList>
            <person name="Baruah I.K."/>
            <person name="Bukari Y."/>
            <person name="Amoako-Attah I."/>
            <person name="Meinhardt L.W."/>
            <person name="Bailey B.A."/>
            <person name="Cohen S.P."/>
        </authorList>
    </citation>
    <scope>NUCLEOTIDE SEQUENCE [LARGE SCALE GENOMIC DNA]</scope>
    <source>
        <strain evidence="1 2">GH-12</strain>
    </source>
</reference>
<evidence type="ECO:0000313" key="2">
    <source>
        <dbReference type="Proteomes" id="UP001383192"/>
    </source>
</evidence>
<protein>
    <recommendedName>
        <fullName evidence="3">S-adenosyl-L-methionine-dependent methyltransferase</fullName>
    </recommendedName>
</protein>
<gene>
    <name evidence="1" type="ORF">VNI00_000186</name>
</gene>
<proteinExistence type="predicted"/>
<dbReference type="Gene3D" id="3.40.50.150">
    <property type="entry name" value="Vaccinia Virus protein VP39"/>
    <property type="match status" value="1"/>
</dbReference>
<dbReference type="Proteomes" id="UP001383192">
    <property type="component" value="Unassembled WGS sequence"/>
</dbReference>
<dbReference type="Pfam" id="PF13489">
    <property type="entry name" value="Methyltransf_23"/>
    <property type="match status" value="1"/>
</dbReference>
<dbReference type="InterPro" id="IPR029063">
    <property type="entry name" value="SAM-dependent_MTases_sf"/>
</dbReference>
<dbReference type="SUPFAM" id="SSF53335">
    <property type="entry name" value="S-adenosyl-L-methionine-dependent methyltransferases"/>
    <property type="match status" value="1"/>
</dbReference>
<dbReference type="PANTHER" id="PTHR45036:SF1">
    <property type="entry name" value="METHYLTRANSFERASE LIKE 7A"/>
    <property type="match status" value="1"/>
</dbReference>
<evidence type="ECO:0000313" key="1">
    <source>
        <dbReference type="EMBL" id="KAK7062698.1"/>
    </source>
</evidence>
<organism evidence="1 2">
    <name type="scientific">Paramarasmius palmivorus</name>
    <dbReference type="NCBI Taxonomy" id="297713"/>
    <lineage>
        <taxon>Eukaryota</taxon>
        <taxon>Fungi</taxon>
        <taxon>Dikarya</taxon>
        <taxon>Basidiomycota</taxon>
        <taxon>Agaricomycotina</taxon>
        <taxon>Agaricomycetes</taxon>
        <taxon>Agaricomycetidae</taxon>
        <taxon>Agaricales</taxon>
        <taxon>Marasmiineae</taxon>
        <taxon>Marasmiaceae</taxon>
        <taxon>Paramarasmius</taxon>
    </lineage>
</organism>
<accession>A0AAW0EC49</accession>